<dbReference type="RefSeq" id="WP_191722654.1">
    <property type="nucleotide sequence ID" value="NZ_JACSQK010000003.1"/>
</dbReference>
<keyword evidence="2" id="KW-1185">Reference proteome</keyword>
<comment type="caution">
    <text evidence="1">The sequence shown here is derived from an EMBL/GenBank/DDBJ whole genome shotgun (WGS) entry which is preliminary data.</text>
</comment>
<protein>
    <submittedName>
        <fullName evidence="1">Uncharacterized protein</fullName>
    </submittedName>
</protein>
<accession>A0ABR8S9V2</accession>
<evidence type="ECO:0000313" key="1">
    <source>
        <dbReference type="EMBL" id="MBD7960257.1"/>
    </source>
</evidence>
<sequence length="73" mass="8199">MTKAHASHVGFEEVLHICGGCLSRVTKERREFRRTSPLQTSSFLSPFSFDEAKEIGSPLVDYRHSDKSATTNN</sequence>
<proteinExistence type="predicted"/>
<name>A0ABR8S9V2_9BURK</name>
<evidence type="ECO:0000313" key="2">
    <source>
        <dbReference type="Proteomes" id="UP000634919"/>
    </source>
</evidence>
<dbReference type="Proteomes" id="UP000634919">
    <property type="component" value="Unassembled WGS sequence"/>
</dbReference>
<dbReference type="EMBL" id="JACSQK010000003">
    <property type="protein sequence ID" value="MBD7960257.1"/>
    <property type="molecule type" value="Genomic_DNA"/>
</dbReference>
<reference evidence="1 2" key="1">
    <citation type="submission" date="2020-08" db="EMBL/GenBank/DDBJ databases">
        <title>A Genomic Blueprint of the Chicken Gut Microbiome.</title>
        <authorList>
            <person name="Gilroy R."/>
            <person name="Ravi A."/>
            <person name="Getino M."/>
            <person name="Pursley I."/>
            <person name="Horton D.L."/>
            <person name="Alikhan N.-F."/>
            <person name="Baker D."/>
            <person name="Gharbi K."/>
            <person name="Hall N."/>
            <person name="Watson M."/>
            <person name="Adriaenssens E.M."/>
            <person name="Foster-Nyarko E."/>
            <person name="Jarju S."/>
            <person name="Secka A."/>
            <person name="Antonio M."/>
            <person name="Oren A."/>
            <person name="Chaudhuri R."/>
            <person name="La Ragione R.M."/>
            <person name="Hildebrand F."/>
            <person name="Pallen M.J."/>
        </authorList>
    </citation>
    <scope>NUCLEOTIDE SEQUENCE [LARGE SCALE GENOMIC DNA]</scope>
    <source>
        <strain evidence="1 2">Sa2CVA6</strain>
    </source>
</reference>
<organism evidence="1 2">
    <name type="scientific">Comamonas avium</name>
    <dbReference type="NCBI Taxonomy" id="2762231"/>
    <lineage>
        <taxon>Bacteria</taxon>
        <taxon>Pseudomonadati</taxon>
        <taxon>Pseudomonadota</taxon>
        <taxon>Betaproteobacteria</taxon>
        <taxon>Burkholderiales</taxon>
        <taxon>Comamonadaceae</taxon>
        <taxon>Comamonas</taxon>
    </lineage>
</organism>
<gene>
    <name evidence="1" type="ORF">H9646_07155</name>
</gene>